<dbReference type="InterPro" id="IPR053175">
    <property type="entry name" value="DHMBA_Reg_Transcription_Factor"/>
</dbReference>
<dbReference type="SUPFAM" id="SSF57701">
    <property type="entry name" value="Zn2/Cys6 DNA-binding domain"/>
    <property type="match status" value="1"/>
</dbReference>
<sequence>MGYNGKPSQGCETCRKRKIGCDKLTPSCTQCNRSGRPCPGYRDPLSLHFRDVTEQVMRKEQARTSETPESSSSSSEHSPDTSTNTIVRRRAGSRKTHASARLSRNASLIETGAGADPPPRADVDMDQDTVHNFVYYPFVTGPLVRPTKEEAVCYFLHAHDFPGSPFITRNVTTLISARKSLGQRALESGIAAASLALMSRARDVHALRYTACQEYVTALKLVNRTLADPKEAKTDQALAAVTMLALYEVRGSEIYKGSRLTLTVDLGEETAGTGWMEES</sequence>
<evidence type="ECO:0000313" key="8">
    <source>
        <dbReference type="Proteomes" id="UP001149074"/>
    </source>
</evidence>
<dbReference type="CDD" id="cd00067">
    <property type="entry name" value="GAL4"/>
    <property type="match status" value="1"/>
</dbReference>
<dbReference type="InterPro" id="IPR001138">
    <property type="entry name" value="Zn2Cys6_DnaBD"/>
</dbReference>
<evidence type="ECO:0000313" key="7">
    <source>
        <dbReference type="EMBL" id="KAJ5102777.1"/>
    </source>
</evidence>
<name>A0A9W9FM97_9EURO</name>
<dbReference type="Pfam" id="PF00172">
    <property type="entry name" value="Zn_clus"/>
    <property type="match status" value="1"/>
</dbReference>
<keyword evidence="3" id="KW-0804">Transcription</keyword>
<evidence type="ECO:0000259" key="6">
    <source>
        <dbReference type="PROSITE" id="PS50048"/>
    </source>
</evidence>
<organism evidence="7 8">
    <name type="scientific">Penicillium argentinense</name>
    <dbReference type="NCBI Taxonomy" id="1131581"/>
    <lineage>
        <taxon>Eukaryota</taxon>
        <taxon>Fungi</taxon>
        <taxon>Dikarya</taxon>
        <taxon>Ascomycota</taxon>
        <taxon>Pezizomycotina</taxon>
        <taxon>Eurotiomycetes</taxon>
        <taxon>Eurotiomycetidae</taxon>
        <taxon>Eurotiales</taxon>
        <taxon>Aspergillaceae</taxon>
        <taxon>Penicillium</taxon>
    </lineage>
</organism>
<feature type="compositionally biased region" description="Low complexity" evidence="5">
    <location>
        <begin position="64"/>
        <end position="83"/>
    </location>
</feature>
<dbReference type="GO" id="GO:0000981">
    <property type="term" value="F:DNA-binding transcription factor activity, RNA polymerase II-specific"/>
    <property type="evidence" value="ECO:0007669"/>
    <property type="project" value="InterPro"/>
</dbReference>
<reference evidence="7" key="2">
    <citation type="journal article" date="2023" name="IMA Fungus">
        <title>Comparative genomic study of the Penicillium genus elucidates a diverse pangenome and 15 lateral gene transfer events.</title>
        <authorList>
            <person name="Petersen C."/>
            <person name="Sorensen T."/>
            <person name="Nielsen M.R."/>
            <person name="Sondergaard T.E."/>
            <person name="Sorensen J.L."/>
            <person name="Fitzpatrick D.A."/>
            <person name="Frisvad J.C."/>
            <person name="Nielsen K.L."/>
        </authorList>
    </citation>
    <scope>NUCLEOTIDE SEQUENCE</scope>
    <source>
        <strain evidence="7">IBT 30761</strain>
    </source>
</reference>
<evidence type="ECO:0000256" key="2">
    <source>
        <dbReference type="ARBA" id="ARBA00023125"/>
    </source>
</evidence>
<comment type="caution">
    <text evidence="7">The sequence shown here is derived from an EMBL/GenBank/DDBJ whole genome shotgun (WGS) entry which is preliminary data.</text>
</comment>
<dbReference type="RefSeq" id="XP_056476157.1">
    <property type="nucleotide sequence ID" value="XM_056615800.1"/>
</dbReference>
<gene>
    <name evidence="7" type="ORF">N7532_003306</name>
</gene>
<dbReference type="GO" id="GO:0008270">
    <property type="term" value="F:zinc ion binding"/>
    <property type="evidence" value="ECO:0007669"/>
    <property type="project" value="InterPro"/>
</dbReference>
<dbReference type="SMART" id="SM00066">
    <property type="entry name" value="GAL4"/>
    <property type="match status" value="1"/>
</dbReference>
<accession>A0A9W9FM97</accession>
<dbReference type="AlphaFoldDB" id="A0A9W9FM97"/>
<dbReference type="EMBL" id="JAPQKI010000004">
    <property type="protein sequence ID" value="KAJ5102777.1"/>
    <property type="molecule type" value="Genomic_DNA"/>
</dbReference>
<dbReference type="PROSITE" id="PS50048">
    <property type="entry name" value="ZN2_CY6_FUNGAL_2"/>
    <property type="match status" value="1"/>
</dbReference>
<feature type="compositionally biased region" description="Basic residues" evidence="5">
    <location>
        <begin position="87"/>
        <end position="98"/>
    </location>
</feature>
<keyword evidence="8" id="KW-1185">Reference proteome</keyword>
<dbReference type="GO" id="GO:0003677">
    <property type="term" value="F:DNA binding"/>
    <property type="evidence" value="ECO:0007669"/>
    <property type="project" value="UniProtKB-KW"/>
</dbReference>
<dbReference type="GeneID" id="81354779"/>
<keyword evidence="4" id="KW-0539">Nucleus</keyword>
<dbReference type="InterPro" id="IPR036864">
    <property type="entry name" value="Zn2-C6_fun-type_DNA-bd_sf"/>
</dbReference>
<protein>
    <recommendedName>
        <fullName evidence="6">Zn(2)-C6 fungal-type domain-containing protein</fullName>
    </recommendedName>
</protein>
<evidence type="ECO:0000256" key="1">
    <source>
        <dbReference type="ARBA" id="ARBA00023015"/>
    </source>
</evidence>
<dbReference type="PANTHER" id="PTHR38791:SF5">
    <property type="entry name" value="TRANSCRIPTION FACTOR DBAG-RELATED"/>
    <property type="match status" value="1"/>
</dbReference>
<dbReference type="PANTHER" id="PTHR38791">
    <property type="entry name" value="ZN(II)2CYS6 TRANSCRIPTION FACTOR (EUROFUNG)-RELATED-RELATED"/>
    <property type="match status" value="1"/>
</dbReference>
<evidence type="ECO:0000256" key="5">
    <source>
        <dbReference type="SAM" id="MobiDB-lite"/>
    </source>
</evidence>
<keyword evidence="1" id="KW-0805">Transcription regulation</keyword>
<evidence type="ECO:0000256" key="3">
    <source>
        <dbReference type="ARBA" id="ARBA00023163"/>
    </source>
</evidence>
<dbReference type="PROSITE" id="PS00463">
    <property type="entry name" value="ZN2_CY6_FUNGAL_1"/>
    <property type="match status" value="1"/>
</dbReference>
<feature type="region of interest" description="Disordered" evidence="5">
    <location>
        <begin position="57"/>
        <end position="120"/>
    </location>
</feature>
<keyword evidence="2" id="KW-0238">DNA-binding</keyword>
<feature type="domain" description="Zn(2)-C6 fungal-type" evidence="6">
    <location>
        <begin position="10"/>
        <end position="38"/>
    </location>
</feature>
<dbReference type="Gene3D" id="4.10.240.10">
    <property type="entry name" value="Zn(2)-C6 fungal-type DNA-binding domain"/>
    <property type="match status" value="1"/>
</dbReference>
<dbReference type="Proteomes" id="UP001149074">
    <property type="component" value="Unassembled WGS sequence"/>
</dbReference>
<reference evidence="7" key="1">
    <citation type="submission" date="2022-11" db="EMBL/GenBank/DDBJ databases">
        <authorList>
            <person name="Petersen C."/>
        </authorList>
    </citation>
    <scope>NUCLEOTIDE SEQUENCE</scope>
    <source>
        <strain evidence="7">IBT 30761</strain>
    </source>
</reference>
<dbReference type="OrthoDB" id="4367941at2759"/>
<evidence type="ECO:0000256" key="4">
    <source>
        <dbReference type="ARBA" id="ARBA00023242"/>
    </source>
</evidence>
<proteinExistence type="predicted"/>